<evidence type="ECO:0000259" key="2">
    <source>
        <dbReference type="Pfam" id="PF07969"/>
    </source>
</evidence>
<evidence type="ECO:0000313" key="4">
    <source>
        <dbReference type="Proteomes" id="UP000681075"/>
    </source>
</evidence>
<dbReference type="GO" id="GO:0005829">
    <property type="term" value="C:cytosol"/>
    <property type="evidence" value="ECO:0007669"/>
    <property type="project" value="TreeGrafter"/>
</dbReference>
<dbReference type="InterPro" id="IPR011059">
    <property type="entry name" value="Metal-dep_hydrolase_composite"/>
</dbReference>
<dbReference type="RefSeq" id="WP_420244360.1">
    <property type="nucleotide sequence ID" value="NZ_BOPV01000001.1"/>
</dbReference>
<keyword evidence="1" id="KW-0732">Signal</keyword>
<keyword evidence="4" id="KW-1185">Reference proteome</keyword>
<dbReference type="SUPFAM" id="SSF51338">
    <property type="entry name" value="Composite domain of metallo-dependent hydrolases"/>
    <property type="match status" value="1"/>
</dbReference>
<dbReference type="Gene3D" id="3.20.20.140">
    <property type="entry name" value="Metal-dependent hydrolases"/>
    <property type="match status" value="2"/>
</dbReference>
<accession>A0A8S8XC66</accession>
<dbReference type="EMBL" id="BOPV01000001">
    <property type="protein sequence ID" value="GIL41043.1"/>
    <property type="molecule type" value="Genomic_DNA"/>
</dbReference>
<dbReference type="GO" id="GO:0016812">
    <property type="term" value="F:hydrolase activity, acting on carbon-nitrogen (but not peptide) bonds, in cyclic amides"/>
    <property type="evidence" value="ECO:0007669"/>
    <property type="project" value="TreeGrafter"/>
</dbReference>
<gene>
    <name evidence="3" type="ORF">TMPK1_32800</name>
</gene>
<dbReference type="SUPFAM" id="SSF51556">
    <property type="entry name" value="Metallo-dependent hydrolases"/>
    <property type="match status" value="1"/>
</dbReference>
<comment type="caution">
    <text evidence="3">The sequence shown here is derived from an EMBL/GenBank/DDBJ whole genome shotgun (WGS) entry which is preliminary data.</text>
</comment>
<dbReference type="InterPro" id="IPR013108">
    <property type="entry name" value="Amidohydro_3"/>
</dbReference>
<dbReference type="Proteomes" id="UP000681075">
    <property type="component" value="Unassembled WGS sequence"/>
</dbReference>
<sequence>MKFAALLALTLSSSAFASDYDLVIRNGRLLDGAGNPWVAGDLAIKNGRIAAIGRVQGLGKREIEAAGRYVAPGFIDMMDQSGDVLPENGDAVNKLQMGVTTVISGESGTPVKAAELPKYFRDLERKGIAVNFGTYYNATDAREHVMGDGAGAPSQVQLQAMRDEIDVAMKAGVFGITTALIYPPATFQTTDELVELAKVAGRCGGFYATHMRDESADLLRAIDEAVAIGERGGVKVEIFHLKAAYAPQWGRLMPEAVQRIAQARARGIDIAADMYPYTAAGTGLSVTVPSWVFADGRDKGMERLRDPAVRERIKREVASGSLPGWSNLVEASGGWGRVLLGNPQSSEYERFRGKSMVEIGAALGKDPADTAWDIVLAALPKRATGLYFMMDERDVETALRQSWTSIGTDAPAVIHLGSRDEPTVPHPRVYGTFPRVLAEYVKRRGVLSLEDAVRKMTSWPASRMGLVDRGVLREGLRADLVIFDMARIDDTPSYEKHAVAPQGIDYVLVNGKVTLENGAYTGAKAGRVLRHACN</sequence>
<dbReference type="InterPro" id="IPR032466">
    <property type="entry name" value="Metal_Hydrolase"/>
</dbReference>
<reference evidence="3" key="1">
    <citation type="submission" date="2021-02" db="EMBL/GenBank/DDBJ databases">
        <title>Genome sequence of Rhodospirillales sp. strain TMPK1 isolated from soil.</title>
        <authorList>
            <person name="Nakai R."/>
            <person name="Kusada H."/>
            <person name="Tamaki H."/>
        </authorList>
    </citation>
    <scope>NUCLEOTIDE SEQUENCE</scope>
    <source>
        <strain evidence="3">TMPK1</strain>
    </source>
</reference>
<feature type="chain" id="PRO_5035860552" evidence="1">
    <location>
        <begin position="18"/>
        <end position="534"/>
    </location>
</feature>
<organism evidence="3 4">
    <name type="scientific">Roseiterribacter gracilis</name>
    <dbReference type="NCBI Taxonomy" id="2812848"/>
    <lineage>
        <taxon>Bacteria</taxon>
        <taxon>Pseudomonadati</taxon>
        <taxon>Pseudomonadota</taxon>
        <taxon>Alphaproteobacteria</taxon>
        <taxon>Rhodospirillales</taxon>
        <taxon>Roseiterribacteraceae</taxon>
        <taxon>Roseiterribacter</taxon>
    </lineage>
</organism>
<evidence type="ECO:0000256" key="1">
    <source>
        <dbReference type="SAM" id="SignalP"/>
    </source>
</evidence>
<dbReference type="Gene3D" id="2.30.40.10">
    <property type="entry name" value="Urease, subunit C, domain 1"/>
    <property type="match status" value="1"/>
</dbReference>
<dbReference type="Pfam" id="PF07969">
    <property type="entry name" value="Amidohydro_3"/>
    <property type="match status" value="1"/>
</dbReference>
<proteinExistence type="predicted"/>
<dbReference type="InterPro" id="IPR050378">
    <property type="entry name" value="Metallo-dep_Hydrolases_sf"/>
</dbReference>
<dbReference type="AlphaFoldDB" id="A0A8S8XC66"/>
<dbReference type="PANTHER" id="PTHR11647:SF1">
    <property type="entry name" value="COLLAPSIN RESPONSE MEDIATOR PROTEIN"/>
    <property type="match status" value="1"/>
</dbReference>
<feature type="domain" description="Amidohydrolase 3" evidence="2">
    <location>
        <begin position="416"/>
        <end position="514"/>
    </location>
</feature>
<evidence type="ECO:0000313" key="3">
    <source>
        <dbReference type="EMBL" id="GIL41043.1"/>
    </source>
</evidence>
<name>A0A8S8XC66_9PROT</name>
<dbReference type="PANTHER" id="PTHR11647">
    <property type="entry name" value="HYDRANTOINASE/DIHYDROPYRIMIDINASE FAMILY MEMBER"/>
    <property type="match status" value="1"/>
</dbReference>
<feature type="signal peptide" evidence="1">
    <location>
        <begin position="1"/>
        <end position="17"/>
    </location>
</feature>
<protein>
    <submittedName>
        <fullName evidence="3">Aminoacylase</fullName>
    </submittedName>
</protein>